<keyword evidence="1" id="KW-0805">Transcription regulation</keyword>
<evidence type="ECO:0000313" key="6">
    <source>
        <dbReference type="EMBL" id="TWE21652.1"/>
    </source>
</evidence>
<keyword evidence="2 4" id="KW-0238">DNA-binding</keyword>
<dbReference type="PROSITE" id="PS50977">
    <property type="entry name" value="HTH_TETR_2"/>
    <property type="match status" value="1"/>
</dbReference>
<comment type="caution">
    <text evidence="6">The sequence shown here is derived from an EMBL/GenBank/DDBJ whole genome shotgun (WGS) entry which is preliminary data.</text>
</comment>
<dbReference type="PANTHER" id="PTHR30055">
    <property type="entry name" value="HTH-TYPE TRANSCRIPTIONAL REGULATOR RUTR"/>
    <property type="match status" value="1"/>
</dbReference>
<protein>
    <submittedName>
        <fullName evidence="6">TetR family transcriptional regulator</fullName>
    </submittedName>
</protein>
<dbReference type="InterPro" id="IPR009057">
    <property type="entry name" value="Homeodomain-like_sf"/>
</dbReference>
<evidence type="ECO:0000256" key="1">
    <source>
        <dbReference type="ARBA" id="ARBA00023015"/>
    </source>
</evidence>
<proteinExistence type="predicted"/>
<organism evidence="6 7">
    <name type="scientific">Kitasatospora atroaurantiaca</name>
    <dbReference type="NCBI Taxonomy" id="285545"/>
    <lineage>
        <taxon>Bacteria</taxon>
        <taxon>Bacillati</taxon>
        <taxon>Actinomycetota</taxon>
        <taxon>Actinomycetes</taxon>
        <taxon>Kitasatosporales</taxon>
        <taxon>Streptomycetaceae</taxon>
        <taxon>Kitasatospora</taxon>
    </lineage>
</organism>
<feature type="domain" description="HTH tetR-type" evidence="5">
    <location>
        <begin position="17"/>
        <end position="78"/>
    </location>
</feature>
<dbReference type="EMBL" id="VIVR01000001">
    <property type="protein sequence ID" value="TWE21652.1"/>
    <property type="molecule type" value="Genomic_DNA"/>
</dbReference>
<keyword evidence="3" id="KW-0804">Transcription</keyword>
<dbReference type="GO" id="GO:0003700">
    <property type="term" value="F:DNA-binding transcription factor activity"/>
    <property type="evidence" value="ECO:0007669"/>
    <property type="project" value="TreeGrafter"/>
</dbReference>
<dbReference type="Pfam" id="PF00440">
    <property type="entry name" value="TetR_N"/>
    <property type="match status" value="1"/>
</dbReference>
<name>A0A561F1F3_9ACTN</name>
<feature type="DNA-binding region" description="H-T-H motif" evidence="4">
    <location>
        <begin position="41"/>
        <end position="60"/>
    </location>
</feature>
<evidence type="ECO:0000259" key="5">
    <source>
        <dbReference type="PROSITE" id="PS50977"/>
    </source>
</evidence>
<evidence type="ECO:0000256" key="2">
    <source>
        <dbReference type="ARBA" id="ARBA00023125"/>
    </source>
</evidence>
<dbReference type="PANTHER" id="PTHR30055:SF234">
    <property type="entry name" value="HTH-TYPE TRANSCRIPTIONAL REGULATOR BETI"/>
    <property type="match status" value="1"/>
</dbReference>
<dbReference type="RefSeq" id="WP_170290758.1">
    <property type="nucleotide sequence ID" value="NZ_BAAABR010000039.1"/>
</dbReference>
<evidence type="ECO:0000256" key="3">
    <source>
        <dbReference type="ARBA" id="ARBA00023163"/>
    </source>
</evidence>
<sequence>MSTPRTPQRARSSHDRAATEEALRTAALELLQREGVLTGLNLREVADAAGVNRGLVYQYFGSRRDLLRSALWAQGQESVQDAAAAAAEALPLRKRLSRFFWTALRRPEPVRLMALLVLDGDERPRPLPQRAQEHRLLSAEAARGELPVDDADGVQAVVASAVYGYVLFREHLAREIDVPVEELDGRVARCLDAMVTRGRRDTSGPTATP</sequence>
<reference evidence="6 7" key="1">
    <citation type="submission" date="2019-06" db="EMBL/GenBank/DDBJ databases">
        <title>Sequencing the genomes of 1000 actinobacteria strains.</title>
        <authorList>
            <person name="Klenk H.-P."/>
        </authorList>
    </citation>
    <scope>NUCLEOTIDE SEQUENCE [LARGE SCALE GENOMIC DNA]</scope>
    <source>
        <strain evidence="6 7">DSM 41649</strain>
    </source>
</reference>
<keyword evidence="7" id="KW-1185">Reference proteome</keyword>
<evidence type="ECO:0000256" key="4">
    <source>
        <dbReference type="PROSITE-ProRule" id="PRU00335"/>
    </source>
</evidence>
<gene>
    <name evidence="6" type="ORF">FB465_6849</name>
</gene>
<dbReference type="Proteomes" id="UP000318416">
    <property type="component" value="Unassembled WGS sequence"/>
</dbReference>
<dbReference type="SUPFAM" id="SSF46689">
    <property type="entry name" value="Homeodomain-like"/>
    <property type="match status" value="1"/>
</dbReference>
<evidence type="ECO:0000313" key="7">
    <source>
        <dbReference type="Proteomes" id="UP000318416"/>
    </source>
</evidence>
<dbReference type="Gene3D" id="1.10.357.10">
    <property type="entry name" value="Tetracycline Repressor, domain 2"/>
    <property type="match status" value="1"/>
</dbReference>
<accession>A0A561F1F3</accession>
<dbReference type="InterPro" id="IPR001647">
    <property type="entry name" value="HTH_TetR"/>
</dbReference>
<dbReference type="GO" id="GO:0000976">
    <property type="term" value="F:transcription cis-regulatory region binding"/>
    <property type="evidence" value="ECO:0007669"/>
    <property type="project" value="TreeGrafter"/>
</dbReference>
<dbReference type="InterPro" id="IPR050109">
    <property type="entry name" value="HTH-type_TetR-like_transc_reg"/>
</dbReference>
<dbReference type="AlphaFoldDB" id="A0A561F1F3"/>